<gene>
    <name evidence="2" type="ORF">MHSWG343_06400</name>
</gene>
<feature type="transmembrane region" description="Helical" evidence="1">
    <location>
        <begin position="12"/>
        <end position="30"/>
    </location>
</feature>
<keyword evidence="1" id="KW-1133">Transmembrane helix</keyword>
<protein>
    <recommendedName>
        <fullName evidence="4">Folate transporter FolT</fullName>
    </recommendedName>
</protein>
<comment type="caution">
    <text evidence="2">The sequence shown here is derived from an EMBL/GenBank/DDBJ whole genome shotgun (WGS) entry which is preliminary data.</text>
</comment>
<feature type="transmembrane region" description="Helical" evidence="1">
    <location>
        <begin position="281"/>
        <end position="305"/>
    </location>
</feature>
<reference evidence="2 3" key="1">
    <citation type="submission" date="2019-01" db="EMBL/GenBank/DDBJ databases">
        <title>Draft genome sequences of Candidatus Mycoplasma haemohominis SWG34-3 identified from a patient with pyrexia, anemia and liver dysfunction.</title>
        <authorList>
            <person name="Sekizuka T."/>
            <person name="Hattori N."/>
            <person name="Katano H."/>
            <person name="Takuma T."/>
            <person name="Ito T."/>
            <person name="Arai N."/>
            <person name="Yanai R."/>
            <person name="Ishii S."/>
            <person name="Miura Y."/>
            <person name="Tokunaga T."/>
            <person name="Watanabe H."/>
            <person name="Nomura N."/>
            <person name="Eguchi J."/>
            <person name="Arai T."/>
            <person name="Hasegawa H."/>
            <person name="Nakamaki T."/>
            <person name="Wakita T."/>
            <person name="Niki Y."/>
            <person name="Kuroda M."/>
        </authorList>
    </citation>
    <scope>NUCLEOTIDE SEQUENCE [LARGE SCALE GENOMIC DNA]</scope>
    <source>
        <strain evidence="2">SWG34-3</strain>
    </source>
</reference>
<evidence type="ECO:0000256" key="1">
    <source>
        <dbReference type="SAM" id="Phobius"/>
    </source>
</evidence>
<sequence length="343" mass="38217">MSSSLSSEHIAYSYVLTVVAYCLILAVRKIRLKKKQGLDFLIIPKLNIHGISGISMMTAMNIALIITISLLSNQIMGIFFKVYPGARFLIENILIKLGGILYGPLIGIFIGFTTDLLTVIFTSSVLNYGYFFSAMMNGFLGGLIHQIIKIQNDKGNSKKTASSIGLALVSLFFVGIVLSVNAEGKEFSARILSFSISLHWGILFGTIFALTGIAIALLAISSFANKNVDNEKYNYKAWIHIMSKKYLFFLILVCNSAIYILIDIIALPMFDISLSTLPYEQFLICRIITSIPSVILFSYLIHYIYRLHSSISSRNSNDAKGMTVGVQPFKEEKKKDYLPKLIH</sequence>
<keyword evidence="1" id="KW-0812">Transmembrane</keyword>
<keyword evidence="1" id="KW-0472">Membrane</keyword>
<dbReference type="AlphaFoldDB" id="A0A478FQL8"/>
<dbReference type="EMBL" id="BIMN01000003">
    <property type="protein sequence ID" value="GCE63642.1"/>
    <property type="molecule type" value="Genomic_DNA"/>
</dbReference>
<feature type="transmembrane region" description="Helical" evidence="1">
    <location>
        <begin position="246"/>
        <end position="269"/>
    </location>
</feature>
<dbReference type="Gene3D" id="1.10.1760.20">
    <property type="match status" value="1"/>
</dbReference>
<proteinExistence type="predicted"/>
<evidence type="ECO:0000313" key="3">
    <source>
        <dbReference type="Proteomes" id="UP000324831"/>
    </source>
</evidence>
<feature type="transmembrane region" description="Helical" evidence="1">
    <location>
        <begin position="160"/>
        <end position="180"/>
    </location>
</feature>
<feature type="transmembrane region" description="Helical" evidence="1">
    <location>
        <begin position="93"/>
        <end position="122"/>
    </location>
</feature>
<accession>A0A478FQL8</accession>
<feature type="transmembrane region" description="Helical" evidence="1">
    <location>
        <begin position="128"/>
        <end position="148"/>
    </location>
</feature>
<evidence type="ECO:0000313" key="2">
    <source>
        <dbReference type="EMBL" id="GCE63642.1"/>
    </source>
</evidence>
<organism evidence="2 3">
    <name type="scientific">Candidatus Mycoplasma haematohominis</name>
    <dbReference type="NCBI Taxonomy" id="1494318"/>
    <lineage>
        <taxon>Bacteria</taxon>
        <taxon>Bacillati</taxon>
        <taxon>Mycoplasmatota</taxon>
        <taxon>Mollicutes</taxon>
        <taxon>Mycoplasmataceae</taxon>
        <taxon>Mycoplasma</taxon>
    </lineage>
</organism>
<feature type="transmembrane region" description="Helical" evidence="1">
    <location>
        <begin position="200"/>
        <end position="225"/>
    </location>
</feature>
<name>A0A478FQL8_9MOLU</name>
<dbReference type="Proteomes" id="UP000324831">
    <property type="component" value="Unassembled WGS sequence"/>
</dbReference>
<evidence type="ECO:0008006" key="4">
    <source>
        <dbReference type="Google" id="ProtNLM"/>
    </source>
</evidence>
<feature type="transmembrane region" description="Helical" evidence="1">
    <location>
        <begin position="50"/>
        <end position="72"/>
    </location>
</feature>